<dbReference type="PANTHER" id="PTHR12697">
    <property type="entry name" value="PBS LYASE HEAT-LIKE PROTEIN"/>
    <property type="match status" value="1"/>
</dbReference>
<dbReference type="SMART" id="SM00567">
    <property type="entry name" value="EZ_HEAT"/>
    <property type="match status" value="13"/>
</dbReference>
<reference evidence="2 3" key="1">
    <citation type="submission" date="2018-05" db="EMBL/GenBank/DDBJ databases">
        <title>A metagenomic window into the 2 km-deep terrestrial subsurface aquifer revealed taxonomically and functionally diverse microbial community comprising novel uncultured bacterial lineages.</title>
        <authorList>
            <person name="Kadnikov V.V."/>
            <person name="Mardanov A.V."/>
            <person name="Beletsky A.V."/>
            <person name="Banks D."/>
            <person name="Pimenov N.V."/>
            <person name="Frank Y.A."/>
            <person name="Karnachuk O.V."/>
            <person name="Ravin N.V."/>
        </authorList>
    </citation>
    <scope>NUCLEOTIDE SEQUENCE [LARGE SCALE GENOMIC DNA]</scope>
    <source>
        <strain evidence="2">BY5</strain>
    </source>
</reference>
<dbReference type="AlphaFoldDB" id="A0A367ZVE3"/>
<dbReference type="InterPro" id="IPR011990">
    <property type="entry name" value="TPR-like_helical_dom_sf"/>
</dbReference>
<dbReference type="Pfam" id="PF03130">
    <property type="entry name" value="HEAT_PBS"/>
    <property type="match status" value="2"/>
</dbReference>
<gene>
    <name evidence="2" type="ORF">OZSIB_2191</name>
</gene>
<dbReference type="InterPro" id="IPR011989">
    <property type="entry name" value="ARM-like"/>
</dbReference>
<dbReference type="InterPro" id="IPR019734">
    <property type="entry name" value="TPR_rpt"/>
</dbReference>
<feature type="repeat" description="TPR" evidence="1">
    <location>
        <begin position="641"/>
        <end position="674"/>
    </location>
</feature>
<dbReference type="SUPFAM" id="SSF48371">
    <property type="entry name" value="ARM repeat"/>
    <property type="match status" value="2"/>
</dbReference>
<dbReference type="PANTHER" id="PTHR12697:SF5">
    <property type="entry name" value="DEOXYHYPUSINE HYDROXYLASE"/>
    <property type="match status" value="1"/>
</dbReference>
<dbReference type="InterPro" id="IPR004155">
    <property type="entry name" value="PBS_lyase_HEAT"/>
</dbReference>
<dbReference type="Proteomes" id="UP000252355">
    <property type="component" value="Unassembled WGS sequence"/>
</dbReference>
<feature type="repeat" description="TPR" evidence="1">
    <location>
        <begin position="573"/>
        <end position="606"/>
    </location>
</feature>
<evidence type="ECO:0000256" key="1">
    <source>
        <dbReference type="PROSITE-ProRule" id="PRU00339"/>
    </source>
</evidence>
<dbReference type="Gene3D" id="1.25.10.10">
    <property type="entry name" value="Leucine-rich Repeat Variant"/>
    <property type="match status" value="4"/>
</dbReference>
<dbReference type="EMBL" id="QOQW01000002">
    <property type="protein sequence ID" value="RCK81322.1"/>
    <property type="molecule type" value="Genomic_DNA"/>
</dbReference>
<protein>
    <submittedName>
        <fullName evidence="2">Uncharacterized protein</fullName>
    </submittedName>
</protein>
<dbReference type="PROSITE" id="PS50005">
    <property type="entry name" value="TPR"/>
    <property type="match status" value="3"/>
</dbReference>
<evidence type="ECO:0000313" key="2">
    <source>
        <dbReference type="EMBL" id="RCK81322.1"/>
    </source>
</evidence>
<dbReference type="SMART" id="SM00028">
    <property type="entry name" value="TPR"/>
    <property type="match status" value="5"/>
</dbReference>
<dbReference type="PROSITE" id="PS50293">
    <property type="entry name" value="TPR_REGION"/>
    <property type="match status" value="2"/>
</dbReference>
<dbReference type="GO" id="GO:0016491">
    <property type="term" value="F:oxidoreductase activity"/>
    <property type="evidence" value="ECO:0007669"/>
    <property type="project" value="TreeGrafter"/>
</dbReference>
<dbReference type="SUPFAM" id="SSF48452">
    <property type="entry name" value="TPR-like"/>
    <property type="match status" value="1"/>
</dbReference>
<evidence type="ECO:0000313" key="3">
    <source>
        <dbReference type="Proteomes" id="UP000252355"/>
    </source>
</evidence>
<name>A0A367ZVE3_9BACT</name>
<dbReference type="Gene3D" id="1.25.40.10">
    <property type="entry name" value="Tetratricopeptide repeat domain"/>
    <property type="match status" value="2"/>
</dbReference>
<comment type="caution">
    <text evidence="2">The sequence shown here is derived from an EMBL/GenBank/DDBJ whole genome shotgun (WGS) entry which is preliminary data.</text>
</comment>
<proteinExistence type="predicted"/>
<organism evidence="2 3">
    <name type="scientific">Candidatus Ozemobacter sibiricus</name>
    <dbReference type="NCBI Taxonomy" id="2268124"/>
    <lineage>
        <taxon>Bacteria</taxon>
        <taxon>Candidatus Ozemobacteria</taxon>
        <taxon>Candidatus Ozemobacterales</taxon>
        <taxon>Candidatus Ozemobacteraceae</taxon>
        <taxon>Candidatus Ozemobacter</taxon>
    </lineage>
</organism>
<keyword evidence="1" id="KW-0802">TPR repeat</keyword>
<feature type="repeat" description="TPR" evidence="1">
    <location>
        <begin position="539"/>
        <end position="572"/>
    </location>
</feature>
<dbReference type="Pfam" id="PF13432">
    <property type="entry name" value="TPR_16"/>
    <property type="match status" value="1"/>
</dbReference>
<dbReference type="InterPro" id="IPR016024">
    <property type="entry name" value="ARM-type_fold"/>
</dbReference>
<dbReference type="Pfam" id="PF13429">
    <property type="entry name" value="TPR_15"/>
    <property type="match status" value="1"/>
</dbReference>
<sequence>MRGEAARALGQIADPEAVAPLVEALMKEKQDEQMPLALAEIGDPTALPPLIEAFNQADREVRPNICAALGAFKDPKAVACLISGLSDPDPNVRFHSIAALGRQRDPAAVSHLLGCLGEANEWIFLSVVEALSRIGDHRATNPLVAFYLKEGNERKRAAIITALGELKDLTAVPTLTKALRDPDDRVKANAIEALRRLDLPKEKMLNLIQPFLKHANNRVRGNTIVTVAALKLLDLRPIIEPMRQDPDKWVRATLGYVLATIDYPQALTLIVDLLKDEDGDVKKNAARALAARATDRQTDVLIHLLDDPTPFVRLQAVQTLGKIKAVAAVASLGRIFATERNFKIRSAIVTALGAIGDQAAVPLLQASLRDRDSRVRANAVESLENLLGEAAGLLLRPMLADPDNRTRSNAAKALFRIGDVAVLGDLEKMLQDKETATRLSAIYALGQIGLALKELEVSPLLEPLKSSLTTVKVQPPAAAPAARGATAVARPPNAAVPEVRKPVGKEAMREAFLAHYNAGRFKEALDGVTAYVAQFPFDLMANFFLGNLNLQLSRFDAAIDAFKKVVELDPFHVQAYSNMGIACFRTGRLQEAMHYFRQALKIQPDLSSIRFNLANLLLKENKWEEAIAQYEEGRRYQKAPARVLANLGFAYQKTGQYEKALAAYEASVQADPRDPGVYYNWALILIRQGKKDQARDVVKNALQAVPPGAAGLKTLRELLERLQTPTAA</sequence>
<dbReference type="Pfam" id="PF13646">
    <property type="entry name" value="HEAT_2"/>
    <property type="match status" value="4"/>
</dbReference>
<accession>A0A367ZVE3</accession>